<dbReference type="SUPFAM" id="SSF55073">
    <property type="entry name" value="Nucleotide cyclase"/>
    <property type="match status" value="1"/>
</dbReference>
<evidence type="ECO:0000256" key="1">
    <source>
        <dbReference type="ARBA" id="ARBA00012528"/>
    </source>
</evidence>
<name>A0A455UNK4_9GAMM</name>
<dbReference type="EC" id="2.7.7.65" evidence="1"/>
<dbReference type="InterPro" id="IPR050469">
    <property type="entry name" value="Diguanylate_Cyclase"/>
</dbReference>
<evidence type="ECO:0000313" key="4">
    <source>
        <dbReference type="Proteomes" id="UP000320231"/>
    </source>
</evidence>
<dbReference type="KEGG" id="hsr:HSBAA_58400"/>
<dbReference type="GO" id="GO:0052621">
    <property type="term" value="F:diguanylate cyclase activity"/>
    <property type="evidence" value="ECO:0007669"/>
    <property type="project" value="UniProtKB-EC"/>
</dbReference>
<dbReference type="PANTHER" id="PTHR45138">
    <property type="entry name" value="REGULATORY COMPONENTS OF SENSORY TRANSDUCTION SYSTEM"/>
    <property type="match status" value="1"/>
</dbReference>
<accession>A0A455UNK4</accession>
<dbReference type="GO" id="GO:1902201">
    <property type="term" value="P:negative regulation of bacterial-type flagellum-dependent cell motility"/>
    <property type="evidence" value="ECO:0007669"/>
    <property type="project" value="TreeGrafter"/>
</dbReference>
<dbReference type="Gene3D" id="3.30.70.270">
    <property type="match status" value="1"/>
</dbReference>
<reference evidence="3 4" key="1">
    <citation type="journal article" date="2019" name="Microbiol. Resour. Announc.">
        <title>Complete Genome Sequence of Halomonas sulfidaeris Strain Esulfide1 Isolated from a Metal Sulfide Rock at a Depth of 2,200 Meters, Obtained Using Nanopore Sequencing.</title>
        <authorList>
            <person name="Saito M."/>
            <person name="Nishigata A."/>
            <person name="Galipon J."/>
            <person name="Arakawa K."/>
        </authorList>
    </citation>
    <scope>NUCLEOTIDE SEQUENCE [LARGE SCALE GENOMIC DNA]</scope>
    <source>
        <strain evidence="3 4">ATCC BAA-803</strain>
    </source>
</reference>
<dbReference type="GO" id="GO:0043709">
    <property type="term" value="P:cell adhesion involved in single-species biofilm formation"/>
    <property type="evidence" value="ECO:0007669"/>
    <property type="project" value="TreeGrafter"/>
</dbReference>
<dbReference type="PANTHER" id="PTHR45138:SF24">
    <property type="entry name" value="DIGUANYLATE CYCLASE DGCC-RELATED"/>
    <property type="match status" value="1"/>
</dbReference>
<dbReference type="InterPro" id="IPR029787">
    <property type="entry name" value="Nucleotide_cyclase"/>
</dbReference>
<dbReference type="Proteomes" id="UP000320231">
    <property type="component" value="Chromosome"/>
</dbReference>
<sequence length="81" mass="9028">MLLKGINAEKAAELIDSLRNDFSLVDFHAGDVRFRCTFSAGISSFPEQPSTESLRLNADQALYRAKRQGRNQVVTELANDL</sequence>
<gene>
    <name evidence="3" type="ORF">HSBAA_58400</name>
</gene>
<proteinExistence type="predicted"/>
<dbReference type="AlphaFoldDB" id="A0A455UNK4"/>
<dbReference type="InterPro" id="IPR043128">
    <property type="entry name" value="Rev_trsase/Diguanyl_cyclase"/>
</dbReference>
<feature type="domain" description="GGDEF" evidence="2">
    <location>
        <begin position="1"/>
        <end position="78"/>
    </location>
</feature>
<dbReference type="InterPro" id="IPR000160">
    <property type="entry name" value="GGDEF_dom"/>
</dbReference>
<dbReference type="PROSITE" id="PS50887">
    <property type="entry name" value="GGDEF"/>
    <property type="match status" value="1"/>
</dbReference>
<protein>
    <recommendedName>
        <fullName evidence="1">diguanylate cyclase</fullName>
        <ecNumber evidence="1">2.7.7.65</ecNumber>
    </recommendedName>
</protein>
<evidence type="ECO:0000259" key="2">
    <source>
        <dbReference type="PROSITE" id="PS50887"/>
    </source>
</evidence>
<evidence type="ECO:0000313" key="3">
    <source>
        <dbReference type="EMBL" id="BBI64534.1"/>
    </source>
</evidence>
<organism evidence="3 4">
    <name type="scientific">Vreelandella sulfidaeris</name>
    <dbReference type="NCBI Taxonomy" id="115553"/>
    <lineage>
        <taxon>Bacteria</taxon>
        <taxon>Pseudomonadati</taxon>
        <taxon>Pseudomonadota</taxon>
        <taxon>Gammaproteobacteria</taxon>
        <taxon>Oceanospirillales</taxon>
        <taxon>Halomonadaceae</taxon>
        <taxon>Vreelandella</taxon>
    </lineage>
</organism>
<dbReference type="EMBL" id="AP019514">
    <property type="protein sequence ID" value="BBI64534.1"/>
    <property type="molecule type" value="Genomic_DNA"/>
</dbReference>
<dbReference type="Pfam" id="PF00990">
    <property type="entry name" value="GGDEF"/>
    <property type="match status" value="1"/>
</dbReference>
<dbReference type="GO" id="GO:0005886">
    <property type="term" value="C:plasma membrane"/>
    <property type="evidence" value="ECO:0007669"/>
    <property type="project" value="TreeGrafter"/>
</dbReference>